<proteinExistence type="inferred from homology"/>
<gene>
    <name evidence="6" type="ORF">BFS35_009485</name>
</gene>
<accession>A0A395G9N0</accession>
<dbReference type="InterPro" id="IPR018484">
    <property type="entry name" value="FGGY_N"/>
</dbReference>
<evidence type="ECO:0000256" key="2">
    <source>
        <dbReference type="ARBA" id="ARBA00022679"/>
    </source>
</evidence>
<dbReference type="Gene3D" id="3.30.420.40">
    <property type="match status" value="2"/>
</dbReference>
<reference evidence="6 7" key="1">
    <citation type="journal article" date="2018" name="Front. Microbiol.">
        <title>Description and Comparative Genomics of Macrococcus caseolyticus subsp. hominis subsp. nov., Macrococcus goetzii sp. nov., Macrococcus epidermidis sp. nov., and Macrococcus bohemicus sp. nov., Novel Macrococci From Human Clinical Material With Virulence Potential and Suspected Uptake of Foreign DNA by Natural Transformation.</title>
        <authorList>
            <person name="Maslanova I."/>
            <person name="Wertheimer Z."/>
            <person name="Sedlacek I."/>
            <person name="Svec P."/>
            <person name="Indrakova A."/>
            <person name="Kovarovic V."/>
            <person name="Schumann P."/>
            <person name="Sproer C."/>
            <person name="Kralova S."/>
            <person name="Sedo O."/>
            <person name="Kristofova L."/>
            <person name="Vrbovska V."/>
            <person name="Fuzik T."/>
            <person name="Petras P."/>
            <person name="Zdrahal Z."/>
            <person name="Ruzickova V."/>
            <person name="Doskar J."/>
            <person name="Pantucek R."/>
        </authorList>
    </citation>
    <scope>NUCLEOTIDE SEQUENCE [LARGE SCALE GENOMIC DNA]</scope>
    <source>
        <strain evidence="6 7">CCM 4927</strain>
    </source>
</reference>
<name>A0A395G9N0_9STAP</name>
<dbReference type="Pfam" id="PF02782">
    <property type="entry name" value="FGGY_C"/>
    <property type="match status" value="1"/>
</dbReference>
<dbReference type="InterPro" id="IPR050406">
    <property type="entry name" value="FGGY_Carb_Kinase"/>
</dbReference>
<evidence type="ECO:0000259" key="5">
    <source>
        <dbReference type="Pfam" id="PF02782"/>
    </source>
</evidence>
<feature type="domain" description="Carbohydrate kinase FGGY C-terminal" evidence="5">
    <location>
        <begin position="272"/>
        <end position="466"/>
    </location>
</feature>
<keyword evidence="3" id="KW-0418">Kinase</keyword>
<evidence type="ECO:0000259" key="4">
    <source>
        <dbReference type="Pfam" id="PF00370"/>
    </source>
</evidence>
<evidence type="ECO:0000313" key="7">
    <source>
        <dbReference type="Proteomes" id="UP000229523"/>
    </source>
</evidence>
<comment type="similarity">
    <text evidence="1">Belongs to the FGGY kinase family.</text>
</comment>
<dbReference type="Pfam" id="PF00370">
    <property type="entry name" value="FGGY_N"/>
    <property type="match status" value="1"/>
</dbReference>
<sequence>MSKYNDDLFNHMSLGIEFGSTRIKCVAIDDDFESIAVGVYEWENKFINGFWTYSINDVWIGIQKSYKHLVEQLEEIFGKKVTTFKSIGISAMMHGYLAFDKNDDLLVPFRTWRNTTTNQAAEELTKLFEFNIPERWSIAHYHQALLNNEEHVKNIEFITTLSGYVHWYLTGEKVLGIGDASGMFPINEKSKDYNEKFVKKYNELIKNSEIDISSLLPKIKLAGEVAGKLTPDGAKLLDPDSNLIAGIPFCAPEGDAGTGMVATNSVEIGTCNISAGTSAFSMLVLEDQLKNLHPEIDMVTTPTGKPVAMVHTNNCTSEINEWVNLFGELLDLFDYKYSKEELYNILFNQSLIADENTGNLINYGYISGENITNIDIGAPMLLRKSNANFNIANLMKSLIYSSFATLKIGMDILTQEEKKNIKHIVAHGGIFNSGEVAQDILAGVLNTNVSTMKTSNEGGAWGIAVLSKFIHEENFTLEEYLKEEVFTDVDIVSSDVNSDAKANFNNYLEDYKKYLSVEREADNLLKSGDKNV</sequence>
<dbReference type="EMBL" id="MJBI02000003">
    <property type="protein sequence ID" value="RAI80662.1"/>
    <property type="molecule type" value="Genomic_DNA"/>
</dbReference>
<dbReference type="GO" id="GO:0016301">
    <property type="term" value="F:kinase activity"/>
    <property type="evidence" value="ECO:0007669"/>
    <property type="project" value="UniProtKB-KW"/>
</dbReference>
<comment type="caution">
    <text evidence="6">The sequence shown here is derived from an EMBL/GenBank/DDBJ whole genome shotgun (WGS) entry which is preliminary data.</text>
</comment>
<evidence type="ECO:0000256" key="3">
    <source>
        <dbReference type="ARBA" id="ARBA00022777"/>
    </source>
</evidence>
<dbReference type="PANTHER" id="PTHR43095">
    <property type="entry name" value="SUGAR KINASE"/>
    <property type="match status" value="1"/>
</dbReference>
<organism evidence="6 7">
    <name type="scientific">Macrococcoides goetzii</name>
    <dbReference type="NCBI Taxonomy" id="1891097"/>
    <lineage>
        <taxon>Bacteria</taxon>
        <taxon>Bacillati</taxon>
        <taxon>Bacillota</taxon>
        <taxon>Bacilli</taxon>
        <taxon>Bacillales</taxon>
        <taxon>Staphylococcaceae</taxon>
        <taxon>Macrococcoides</taxon>
    </lineage>
</organism>
<dbReference type="GO" id="GO:0005975">
    <property type="term" value="P:carbohydrate metabolic process"/>
    <property type="evidence" value="ECO:0007669"/>
    <property type="project" value="InterPro"/>
</dbReference>
<keyword evidence="7" id="KW-1185">Reference proteome</keyword>
<keyword evidence="2" id="KW-0808">Transferase</keyword>
<evidence type="ECO:0000313" key="6">
    <source>
        <dbReference type="EMBL" id="RAI80662.1"/>
    </source>
</evidence>
<evidence type="ECO:0000256" key="1">
    <source>
        <dbReference type="ARBA" id="ARBA00009156"/>
    </source>
</evidence>
<protein>
    <submittedName>
        <fullName evidence="6">ATPase</fullName>
    </submittedName>
</protein>
<dbReference type="PANTHER" id="PTHR43095:SF5">
    <property type="entry name" value="XYLULOSE KINASE"/>
    <property type="match status" value="1"/>
</dbReference>
<dbReference type="SUPFAM" id="SSF53067">
    <property type="entry name" value="Actin-like ATPase domain"/>
    <property type="match status" value="2"/>
</dbReference>
<dbReference type="CDD" id="cd07809">
    <property type="entry name" value="ASKHA_NBD_FGGY_BaXK-like"/>
    <property type="match status" value="1"/>
</dbReference>
<feature type="domain" description="Carbohydrate kinase FGGY N-terminal" evidence="4">
    <location>
        <begin position="12"/>
        <end position="255"/>
    </location>
</feature>
<dbReference type="RefSeq" id="WP_099581356.1">
    <property type="nucleotide sequence ID" value="NZ_MJBI02000003.1"/>
</dbReference>
<dbReference type="InterPro" id="IPR018485">
    <property type="entry name" value="FGGY_C"/>
</dbReference>
<dbReference type="InterPro" id="IPR043129">
    <property type="entry name" value="ATPase_NBD"/>
</dbReference>
<dbReference type="AlphaFoldDB" id="A0A395G9N0"/>
<dbReference type="Proteomes" id="UP000229523">
    <property type="component" value="Unassembled WGS sequence"/>
</dbReference>